<dbReference type="Proteomes" id="UP000887458">
    <property type="component" value="Unassembled WGS sequence"/>
</dbReference>
<name>A0ABQ8IRK0_DERPT</name>
<organism evidence="1 2">
    <name type="scientific">Dermatophagoides pteronyssinus</name>
    <name type="common">European house dust mite</name>
    <dbReference type="NCBI Taxonomy" id="6956"/>
    <lineage>
        <taxon>Eukaryota</taxon>
        <taxon>Metazoa</taxon>
        <taxon>Ecdysozoa</taxon>
        <taxon>Arthropoda</taxon>
        <taxon>Chelicerata</taxon>
        <taxon>Arachnida</taxon>
        <taxon>Acari</taxon>
        <taxon>Acariformes</taxon>
        <taxon>Sarcoptiformes</taxon>
        <taxon>Astigmata</taxon>
        <taxon>Psoroptidia</taxon>
        <taxon>Analgoidea</taxon>
        <taxon>Pyroglyphidae</taxon>
        <taxon>Dermatophagoidinae</taxon>
        <taxon>Dermatophagoides</taxon>
    </lineage>
</organism>
<accession>A0ABQ8IRK0</accession>
<reference evidence="1 2" key="2">
    <citation type="journal article" date="2022" name="Mol. Biol. Evol.">
        <title>Comparative Genomics Reveals Insights into the Divergent Evolution of Astigmatic Mites and Household Pest Adaptations.</title>
        <authorList>
            <person name="Xiong Q."/>
            <person name="Wan A.T."/>
            <person name="Liu X."/>
            <person name="Fung C.S."/>
            <person name="Xiao X."/>
            <person name="Malainual N."/>
            <person name="Hou J."/>
            <person name="Wang L."/>
            <person name="Wang M."/>
            <person name="Yang K.Y."/>
            <person name="Cui Y."/>
            <person name="Leung E.L."/>
            <person name="Nong W."/>
            <person name="Shin S.K."/>
            <person name="Au S.W."/>
            <person name="Jeong K.Y."/>
            <person name="Chew F.T."/>
            <person name="Hui J.H."/>
            <person name="Leung T.F."/>
            <person name="Tungtrongchitr A."/>
            <person name="Zhong N."/>
            <person name="Liu Z."/>
            <person name="Tsui S.K."/>
        </authorList>
    </citation>
    <scope>NUCLEOTIDE SEQUENCE [LARGE SCALE GENOMIC DNA]</scope>
    <source>
        <strain evidence="1">Derp</strain>
    </source>
</reference>
<proteinExistence type="predicted"/>
<dbReference type="EMBL" id="NJHN03000126">
    <property type="protein sequence ID" value="KAH9412949.1"/>
    <property type="molecule type" value="Genomic_DNA"/>
</dbReference>
<keyword evidence="2" id="KW-1185">Reference proteome</keyword>
<sequence length="129" mass="14897">MYFEYHQNSENPWHNQHFALAIDLLNMDLISIVFRHHDEASGGVDEGGGCSFEYEITYENQFNDMRCSSIVSSVILDSYSFVIMLLYDTFPEYSCINTSFVLHGTGLERHSTFTTKKRSRPGHQMLKQA</sequence>
<gene>
    <name evidence="1" type="ORF">DERP_013259</name>
</gene>
<comment type="caution">
    <text evidence="1">The sequence shown here is derived from an EMBL/GenBank/DDBJ whole genome shotgun (WGS) entry which is preliminary data.</text>
</comment>
<reference evidence="1 2" key="1">
    <citation type="journal article" date="2018" name="J. Allergy Clin. Immunol.">
        <title>High-quality assembly of Dermatophagoides pteronyssinus genome and transcriptome reveals a wide range of novel allergens.</title>
        <authorList>
            <person name="Liu X.Y."/>
            <person name="Yang K.Y."/>
            <person name="Wang M.Q."/>
            <person name="Kwok J.S."/>
            <person name="Zeng X."/>
            <person name="Yang Z."/>
            <person name="Xiao X.J."/>
            <person name="Lau C.P."/>
            <person name="Li Y."/>
            <person name="Huang Z.M."/>
            <person name="Ba J.G."/>
            <person name="Yim A.K."/>
            <person name="Ouyang C.Y."/>
            <person name="Ngai S.M."/>
            <person name="Chan T.F."/>
            <person name="Leung E.L."/>
            <person name="Liu L."/>
            <person name="Liu Z.G."/>
            <person name="Tsui S.K."/>
        </authorList>
    </citation>
    <scope>NUCLEOTIDE SEQUENCE [LARGE SCALE GENOMIC DNA]</scope>
    <source>
        <strain evidence="1">Derp</strain>
    </source>
</reference>
<evidence type="ECO:0000313" key="2">
    <source>
        <dbReference type="Proteomes" id="UP000887458"/>
    </source>
</evidence>
<protein>
    <submittedName>
        <fullName evidence="1">Uncharacterized protein</fullName>
    </submittedName>
</protein>
<evidence type="ECO:0000313" key="1">
    <source>
        <dbReference type="EMBL" id="KAH9412949.1"/>
    </source>
</evidence>